<protein>
    <submittedName>
        <fullName evidence="1">GLPGLI family protein</fullName>
    </submittedName>
</protein>
<accession>A0A4U0N874</accession>
<dbReference type="Pfam" id="PF09697">
    <property type="entry name" value="Porph_ging"/>
    <property type="match status" value="1"/>
</dbReference>
<sequence length="273" mass="32122">MKYILTFFYLSFFYLLSAQEAFFSKQAIYNLVYQPDSLDVGSSKNIHMELLMNNEFSFFQTLRKRQQDSVLCYHNSQSNSFSRGGIVMRLPSKLNYVVKKSSDSISVFDSAFGTDINGKEPIYHYTETPLNWELKEDTLHYADFICQKAELFYGGRKWIAWFTSDIPISDGPYKFNGLPGLIVKISDDKNHWNFELVSFKDVSVRHTINFQNWYVVQKKSKKQLFDDRRTFQNSLITQLENQGVNKAEPEYVKIKSSWAHMLEKDNNWIELVY</sequence>
<proteinExistence type="predicted"/>
<dbReference type="AlphaFoldDB" id="A0A4U0N874"/>
<name>A0A4U0N874_9SPHI</name>
<organism evidence="1 2">
    <name type="scientific">Sphingobacterium olei</name>
    <dbReference type="NCBI Taxonomy" id="2571155"/>
    <lineage>
        <taxon>Bacteria</taxon>
        <taxon>Pseudomonadati</taxon>
        <taxon>Bacteroidota</taxon>
        <taxon>Sphingobacteriia</taxon>
        <taxon>Sphingobacteriales</taxon>
        <taxon>Sphingobacteriaceae</taxon>
        <taxon>Sphingobacterium</taxon>
    </lineage>
</organism>
<dbReference type="Proteomes" id="UP000306808">
    <property type="component" value="Unassembled WGS sequence"/>
</dbReference>
<dbReference type="InterPro" id="IPR005901">
    <property type="entry name" value="GLPGLI"/>
</dbReference>
<dbReference type="EMBL" id="SUME01000014">
    <property type="protein sequence ID" value="TJZ50051.1"/>
    <property type="molecule type" value="Genomic_DNA"/>
</dbReference>
<gene>
    <name evidence="1" type="ORF">FAZ15_21770</name>
</gene>
<dbReference type="NCBIfam" id="TIGR01200">
    <property type="entry name" value="GLPGLI"/>
    <property type="match status" value="1"/>
</dbReference>
<evidence type="ECO:0000313" key="1">
    <source>
        <dbReference type="EMBL" id="TJZ50051.1"/>
    </source>
</evidence>
<comment type="caution">
    <text evidence="1">The sequence shown here is derived from an EMBL/GenBank/DDBJ whole genome shotgun (WGS) entry which is preliminary data.</text>
</comment>
<keyword evidence="2" id="KW-1185">Reference proteome</keyword>
<dbReference type="RefSeq" id="WP_136903491.1">
    <property type="nucleotide sequence ID" value="NZ_SUME01000014.1"/>
</dbReference>
<reference evidence="1 2" key="1">
    <citation type="submission" date="2019-04" db="EMBL/GenBank/DDBJ databases">
        <title>Sphingobacterium olei sp. nov., isolated from oil-contaminated soil.</title>
        <authorList>
            <person name="Liu B."/>
        </authorList>
    </citation>
    <scope>NUCLEOTIDE SEQUENCE [LARGE SCALE GENOMIC DNA]</scope>
    <source>
        <strain evidence="1 2">HAL-9</strain>
    </source>
</reference>
<dbReference type="OrthoDB" id="1440774at2"/>
<evidence type="ECO:0000313" key="2">
    <source>
        <dbReference type="Proteomes" id="UP000306808"/>
    </source>
</evidence>